<proteinExistence type="predicted"/>
<dbReference type="AlphaFoldDB" id="A0A9N9JNQ5"/>
<gene>
    <name evidence="1" type="ORF">DERYTH_LOCUS20313</name>
</gene>
<reference evidence="1" key="1">
    <citation type="submission" date="2021-06" db="EMBL/GenBank/DDBJ databases">
        <authorList>
            <person name="Kallberg Y."/>
            <person name="Tangrot J."/>
            <person name="Rosling A."/>
        </authorList>
    </citation>
    <scope>NUCLEOTIDE SEQUENCE</scope>
    <source>
        <strain evidence="1">MA453B</strain>
    </source>
</reference>
<evidence type="ECO:0000313" key="2">
    <source>
        <dbReference type="Proteomes" id="UP000789405"/>
    </source>
</evidence>
<accession>A0A9N9JNQ5</accession>
<sequence length="72" mass="8239">KITGFNNLVTTLSLKFSSERRAGYVSSFTFNKEVMQLLITSGIDQEITGSRIFTIHEAQARSLVFLHFELLW</sequence>
<organism evidence="1 2">
    <name type="scientific">Dentiscutata erythropus</name>
    <dbReference type="NCBI Taxonomy" id="1348616"/>
    <lineage>
        <taxon>Eukaryota</taxon>
        <taxon>Fungi</taxon>
        <taxon>Fungi incertae sedis</taxon>
        <taxon>Mucoromycota</taxon>
        <taxon>Glomeromycotina</taxon>
        <taxon>Glomeromycetes</taxon>
        <taxon>Diversisporales</taxon>
        <taxon>Gigasporaceae</taxon>
        <taxon>Dentiscutata</taxon>
    </lineage>
</organism>
<name>A0A9N9JNQ5_9GLOM</name>
<feature type="non-terminal residue" evidence="1">
    <location>
        <position position="1"/>
    </location>
</feature>
<protein>
    <submittedName>
        <fullName evidence="1">23502_t:CDS:1</fullName>
    </submittedName>
</protein>
<keyword evidence="2" id="KW-1185">Reference proteome</keyword>
<comment type="caution">
    <text evidence="1">The sequence shown here is derived from an EMBL/GenBank/DDBJ whole genome shotgun (WGS) entry which is preliminary data.</text>
</comment>
<dbReference type="EMBL" id="CAJVPY010023713">
    <property type="protein sequence ID" value="CAG8785472.1"/>
    <property type="molecule type" value="Genomic_DNA"/>
</dbReference>
<evidence type="ECO:0000313" key="1">
    <source>
        <dbReference type="EMBL" id="CAG8785472.1"/>
    </source>
</evidence>
<dbReference type="Proteomes" id="UP000789405">
    <property type="component" value="Unassembled WGS sequence"/>
</dbReference>